<dbReference type="AlphaFoldDB" id="A0A0R1LDP6"/>
<dbReference type="Pfam" id="PF00583">
    <property type="entry name" value="Acetyltransf_1"/>
    <property type="match status" value="1"/>
</dbReference>
<dbReference type="PATRIC" id="fig|1423715.3.peg.1260"/>
<dbReference type="Gene3D" id="3.40.630.30">
    <property type="match status" value="1"/>
</dbReference>
<dbReference type="SUPFAM" id="SSF55729">
    <property type="entry name" value="Acyl-CoA N-acyltransferases (Nat)"/>
    <property type="match status" value="1"/>
</dbReference>
<accession>A0A0R1LDP6</accession>
<dbReference type="OrthoDB" id="9799681at2"/>
<dbReference type="PROSITE" id="PS51186">
    <property type="entry name" value="GNAT"/>
    <property type="match status" value="1"/>
</dbReference>
<dbReference type="PANTHER" id="PTHR13947:SF37">
    <property type="entry name" value="LD18367P"/>
    <property type="match status" value="1"/>
</dbReference>
<dbReference type="CDD" id="cd04301">
    <property type="entry name" value="NAT_SF"/>
    <property type="match status" value="1"/>
</dbReference>
<dbReference type="STRING" id="1423715.FD25_GL001226"/>
<dbReference type="InterPro" id="IPR050769">
    <property type="entry name" value="NAT_camello-type"/>
</dbReference>
<keyword evidence="1 3" id="KW-0808">Transferase</keyword>
<keyword evidence="4" id="KW-1185">Reference proteome</keyword>
<proteinExistence type="predicted"/>
<evidence type="ECO:0000313" key="3">
    <source>
        <dbReference type="EMBL" id="KRK93899.1"/>
    </source>
</evidence>
<evidence type="ECO:0000259" key="2">
    <source>
        <dbReference type="PROSITE" id="PS51186"/>
    </source>
</evidence>
<comment type="caution">
    <text evidence="3">The sequence shown here is derived from an EMBL/GenBank/DDBJ whole genome shotgun (WGS) entry which is preliminary data.</text>
</comment>
<dbReference type="GO" id="GO:0008080">
    <property type="term" value="F:N-acetyltransferase activity"/>
    <property type="evidence" value="ECO:0007669"/>
    <property type="project" value="InterPro"/>
</dbReference>
<reference evidence="3 4" key="1">
    <citation type="journal article" date="2015" name="Genome Announc.">
        <title>Expanding the biotechnology potential of lactobacilli through comparative genomics of 213 strains and associated genera.</title>
        <authorList>
            <person name="Sun Z."/>
            <person name="Harris H.M."/>
            <person name="McCann A."/>
            <person name="Guo C."/>
            <person name="Argimon S."/>
            <person name="Zhang W."/>
            <person name="Yang X."/>
            <person name="Jeffery I.B."/>
            <person name="Cooney J.C."/>
            <person name="Kagawa T.F."/>
            <person name="Liu W."/>
            <person name="Song Y."/>
            <person name="Salvetti E."/>
            <person name="Wrobel A."/>
            <person name="Rasinkangas P."/>
            <person name="Parkhill J."/>
            <person name="Rea M.C."/>
            <person name="O'Sullivan O."/>
            <person name="Ritari J."/>
            <person name="Douillard F.P."/>
            <person name="Paul Ross R."/>
            <person name="Yang R."/>
            <person name="Briner A.E."/>
            <person name="Felis G.E."/>
            <person name="de Vos W.M."/>
            <person name="Barrangou R."/>
            <person name="Klaenhammer T.R."/>
            <person name="Caufield P.W."/>
            <person name="Cui Y."/>
            <person name="Zhang H."/>
            <person name="O'Toole P.W."/>
        </authorList>
    </citation>
    <scope>NUCLEOTIDE SEQUENCE [LARGE SCALE GENOMIC DNA]</scope>
    <source>
        <strain evidence="3 4">DSM 19394</strain>
    </source>
</reference>
<dbReference type="Proteomes" id="UP000051955">
    <property type="component" value="Unassembled WGS sequence"/>
</dbReference>
<evidence type="ECO:0000256" key="1">
    <source>
        <dbReference type="ARBA" id="ARBA00022679"/>
    </source>
</evidence>
<dbReference type="InterPro" id="IPR000182">
    <property type="entry name" value="GNAT_dom"/>
</dbReference>
<protein>
    <submittedName>
        <fullName evidence="3">Acetyltransferase</fullName>
    </submittedName>
</protein>
<dbReference type="EMBL" id="AZDV01000028">
    <property type="protein sequence ID" value="KRK93899.1"/>
    <property type="molecule type" value="Genomic_DNA"/>
</dbReference>
<evidence type="ECO:0000313" key="4">
    <source>
        <dbReference type="Proteomes" id="UP000051955"/>
    </source>
</evidence>
<dbReference type="PANTHER" id="PTHR13947">
    <property type="entry name" value="GNAT FAMILY N-ACETYLTRANSFERASE"/>
    <property type="match status" value="1"/>
</dbReference>
<organism evidence="3 4">
    <name type="scientific">Levilactobacillus acidifarinae DSM 19394 = JCM 15949</name>
    <dbReference type="NCBI Taxonomy" id="1423715"/>
    <lineage>
        <taxon>Bacteria</taxon>
        <taxon>Bacillati</taxon>
        <taxon>Bacillota</taxon>
        <taxon>Bacilli</taxon>
        <taxon>Lactobacillales</taxon>
        <taxon>Lactobacillaceae</taxon>
        <taxon>Levilactobacillus</taxon>
    </lineage>
</organism>
<feature type="domain" description="N-acetyltransferase" evidence="2">
    <location>
        <begin position="1"/>
        <end position="161"/>
    </location>
</feature>
<dbReference type="InterPro" id="IPR016181">
    <property type="entry name" value="Acyl_CoA_acyltransferase"/>
</dbReference>
<name>A0A0R1LDP6_9LACO</name>
<dbReference type="RefSeq" id="WP_057804624.1">
    <property type="nucleotide sequence ID" value="NZ_AZDV01000028.1"/>
</dbReference>
<gene>
    <name evidence="3" type="ORF">FD25_GL001226</name>
</gene>
<sequence>MKILPYHPSVLAQAQLVDLINYCQNTEAHLAIKMAEQADIFAIPQVYQQSGGNFWIAQDAQQIVGCIALLPLDAHTGVLKKFFTYPPYRGQPVRLGAQLFDQLLNFAQQHDFTRLVLDTPAAETRSHTFYEHHGFRRITPNELAVAYSYPDRHSWLYELQL</sequence>